<evidence type="ECO:0000256" key="2">
    <source>
        <dbReference type="ARBA" id="ARBA00022723"/>
    </source>
</evidence>
<dbReference type="GO" id="GO:0046872">
    <property type="term" value="F:metal ion binding"/>
    <property type="evidence" value="ECO:0007669"/>
    <property type="project" value="UniProtKB-KW"/>
</dbReference>
<dbReference type="Gene3D" id="3.60.15.10">
    <property type="entry name" value="Ribonuclease Z/Hydroxyacylglutathione hydrolase-like"/>
    <property type="match status" value="1"/>
</dbReference>
<evidence type="ECO:0000256" key="3">
    <source>
        <dbReference type="ARBA" id="ARBA00022801"/>
    </source>
</evidence>
<dbReference type="Proteomes" id="UP000036356">
    <property type="component" value="Unassembled WGS sequence"/>
</dbReference>
<dbReference type="SMART" id="SM00849">
    <property type="entry name" value="Lactamase_B"/>
    <property type="match status" value="1"/>
</dbReference>
<gene>
    <name evidence="6" type="ORF">DEAC_c19010</name>
</gene>
<dbReference type="CDD" id="cd06262">
    <property type="entry name" value="metallo-hydrolase-like_MBL-fold"/>
    <property type="match status" value="1"/>
</dbReference>
<keyword evidence="2" id="KW-0479">Metal-binding</keyword>
<organism evidence="6 7">
    <name type="scientific">Desulfosporosinus acididurans</name>
    <dbReference type="NCBI Taxonomy" id="476652"/>
    <lineage>
        <taxon>Bacteria</taxon>
        <taxon>Bacillati</taxon>
        <taxon>Bacillota</taxon>
        <taxon>Clostridia</taxon>
        <taxon>Eubacteriales</taxon>
        <taxon>Desulfitobacteriaceae</taxon>
        <taxon>Desulfosporosinus</taxon>
    </lineage>
</organism>
<dbReference type="STRING" id="476652.DEAC_c19010"/>
<dbReference type="PANTHER" id="PTHR46233:SF3">
    <property type="entry name" value="HYDROXYACYLGLUTATHIONE HYDROLASE GLOC"/>
    <property type="match status" value="1"/>
</dbReference>
<evidence type="ECO:0000259" key="5">
    <source>
        <dbReference type="SMART" id="SM00849"/>
    </source>
</evidence>
<dbReference type="PANTHER" id="PTHR46233">
    <property type="entry name" value="HYDROXYACYLGLUTATHIONE HYDROLASE GLOC"/>
    <property type="match status" value="1"/>
</dbReference>
<protein>
    <submittedName>
        <fullName evidence="6">Putative metallo-hydrolase</fullName>
        <ecNumber evidence="6">3.-.-.-</ecNumber>
    </submittedName>
</protein>
<name>A0A0J1FQT5_9FIRM</name>
<keyword evidence="7" id="KW-1185">Reference proteome</keyword>
<keyword evidence="3 6" id="KW-0378">Hydrolase</keyword>
<dbReference type="AlphaFoldDB" id="A0A0J1FQT5"/>
<comment type="caution">
    <text evidence="6">The sequence shown here is derived from an EMBL/GenBank/DDBJ whole genome shotgun (WGS) entry which is preliminary data.</text>
</comment>
<evidence type="ECO:0000313" key="6">
    <source>
        <dbReference type="EMBL" id="KLU65865.1"/>
    </source>
</evidence>
<evidence type="ECO:0000256" key="4">
    <source>
        <dbReference type="ARBA" id="ARBA00022833"/>
    </source>
</evidence>
<dbReference type="InterPro" id="IPR001279">
    <property type="entry name" value="Metallo-B-lactamas"/>
</dbReference>
<dbReference type="EC" id="3.-.-.-" evidence="6"/>
<sequence>MEIKTFITPFLKSNMYIFIEDGHILIIDPYATEELLQKIRKWGGSVDYLLLTHEHYDHISGVNAFKKEFECQVLCSKACAERIIDSRLNYSRHFEAYCIIQNGLKKGEAPKVEPYSCTADDTFSDYQSFDWQGHTIELIETPGHTRGSICILLDKTILLSGDTLLPEVKTETKNYKNGSKDFEETSKPFLKALQPDTLVYPGHGEKFLIKNYQF</sequence>
<evidence type="ECO:0000313" key="7">
    <source>
        <dbReference type="Proteomes" id="UP000036356"/>
    </source>
</evidence>
<proteinExistence type="predicted"/>
<feature type="domain" description="Metallo-beta-lactamase" evidence="5">
    <location>
        <begin position="12"/>
        <end position="203"/>
    </location>
</feature>
<dbReference type="InterPro" id="IPR036866">
    <property type="entry name" value="RibonucZ/Hydroxyglut_hydro"/>
</dbReference>
<reference evidence="6 7" key="1">
    <citation type="submission" date="2015-06" db="EMBL/GenBank/DDBJ databases">
        <title>Draft genome of the moderately acidophilic sulfate reducer Candidatus Desulfosporosinus acididurans strain M1.</title>
        <authorList>
            <person name="Poehlein A."/>
            <person name="Petzsch P."/>
            <person name="Johnson B.D."/>
            <person name="Schloemann M."/>
            <person name="Daniel R."/>
            <person name="Muehling M."/>
        </authorList>
    </citation>
    <scope>NUCLEOTIDE SEQUENCE [LARGE SCALE GENOMIC DNA]</scope>
    <source>
        <strain evidence="6 7">M1</strain>
    </source>
</reference>
<dbReference type="EMBL" id="LDZY01000006">
    <property type="protein sequence ID" value="KLU65865.1"/>
    <property type="molecule type" value="Genomic_DNA"/>
</dbReference>
<dbReference type="GO" id="GO:0016787">
    <property type="term" value="F:hydrolase activity"/>
    <property type="evidence" value="ECO:0007669"/>
    <property type="project" value="UniProtKB-KW"/>
</dbReference>
<evidence type="ECO:0000256" key="1">
    <source>
        <dbReference type="ARBA" id="ARBA00001947"/>
    </source>
</evidence>
<accession>A0A0J1FQT5</accession>
<comment type="cofactor">
    <cofactor evidence="1">
        <name>Zn(2+)</name>
        <dbReference type="ChEBI" id="CHEBI:29105"/>
    </cofactor>
</comment>
<dbReference type="SUPFAM" id="SSF56281">
    <property type="entry name" value="Metallo-hydrolase/oxidoreductase"/>
    <property type="match status" value="1"/>
</dbReference>
<keyword evidence="4" id="KW-0862">Zinc</keyword>
<dbReference type="Pfam" id="PF00753">
    <property type="entry name" value="Lactamase_B"/>
    <property type="match status" value="1"/>
</dbReference>
<dbReference type="InterPro" id="IPR051453">
    <property type="entry name" value="MBL_Glyoxalase_II"/>
</dbReference>
<dbReference type="PATRIC" id="fig|476652.3.peg.1968"/>